<sequence length="428" mass="47786">MKPEPLPPRALLDVIEYPAILLGADYRVLASNRRYVERFGDVPPSARCYEVSHGYAHPCDQAGESCPMAACKRSAGRERVLHIHNSPRGREHIDVEMVPLLDDAGVARYFVEVLKPVPIASAQANATRMVGRSAAFNQMLEMINLVAAHETSVLLLGETGTGKELAASAIHEASLRAHKSMVTVECAGLTETLFESELFGHVKGAFTGAVSNKRGLLELAQGGTLFLDEIGDVPVGMQVKLLRLLETGTYRAVGDTQLRRADFRLVCATHKDLREQVQRGAFREDLYFRINAFPIILPPLRKRREDIPLLARSILDKLHPGRTYRLSDRALARLQALAFSGNVRELRNILERATIFARELLIDDEVLQRSLGEAPEIRDHANEEAAWVDLHTQERRYLKQLLDHCQGDKARAAQIAGISVRSLYRRLE</sequence>
<dbReference type="PROSITE" id="PS00676">
    <property type="entry name" value="SIGMA54_INTERACT_2"/>
    <property type="match status" value="1"/>
</dbReference>
<accession>A0A1Y1SBL7</accession>
<dbReference type="SMART" id="SM00382">
    <property type="entry name" value="AAA"/>
    <property type="match status" value="1"/>
</dbReference>
<name>A0A1Y1SBL7_9GAMM</name>
<dbReference type="InterPro" id="IPR013656">
    <property type="entry name" value="PAS_4"/>
</dbReference>
<dbReference type="AlphaFoldDB" id="A0A1Y1SBL7"/>
<dbReference type="Gene3D" id="1.10.8.60">
    <property type="match status" value="1"/>
</dbReference>
<dbReference type="InterPro" id="IPR003593">
    <property type="entry name" value="AAA+_ATPase"/>
</dbReference>
<dbReference type="InterPro" id="IPR058031">
    <property type="entry name" value="AAA_lid_NorR"/>
</dbReference>
<feature type="domain" description="Sigma-54 factor interaction" evidence="6">
    <location>
        <begin position="129"/>
        <end position="355"/>
    </location>
</feature>
<keyword evidence="2" id="KW-0067">ATP-binding</keyword>
<dbReference type="SUPFAM" id="SSF52540">
    <property type="entry name" value="P-loop containing nucleoside triphosphate hydrolases"/>
    <property type="match status" value="1"/>
</dbReference>
<comment type="caution">
    <text evidence="7">The sequence shown here is derived from an EMBL/GenBank/DDBJ whole genome shotgun (WGS) entry which is preliminary data.</text>
</comment>
<dbReference type="PROSITE" id="PS50045">
    <property type="entry name" value="SIGMA54_INTERACT_4"/>
    <property type="match status" value="1"/>
</dbReference>
<proteinExistence type="predicted"/>
<dbReference type="InterPro" id="IPR002078">
    <property type="entry name" value="Sigma_54_int"/>
</dbReference>
<dbReference type="PANTHER" id="PTHR32071:SF117">
    <property type="entry name" value="PTS-DEPENDENT DIHYDROXYACETONE KINASE OPERON REGULATORY PROTEIN-RELATED"/>
    <property type="match status" value="1"/>
</dbReference>
<dbReference type="Gene3D" id="3.40.50.300">
    <property type="entry name" value="P-loop containing nucleotide triphosphate hydrolases"/>
    <property type="match status" value="1"/>
</dbReference>
<dbReference type="Pfam" id="PF02954">
    <property type="entry name" value="HTH_8"/>
    <property type="match status" value="1"/>
</dbReference>
<dbReference type="SUPFAM" id="SSF46689">
    <property type="entry name" value="Homeodomain-like"/>
    <property type="match status" value="1"/>
</dbReference>
<dbReference type="STRING" id="1317117.ATO7_14968"/>
<dbReference type="GO" id="GO:0006355">
    <property type="term" value="P:regulation of DNA-templated transcription"/>
    <property type="evidence" value="ECO:0007669"/>
    <property type="project" value="InterPro"/>
</dbReference>
<dbReference type="EMBL" id="AQQV01000004">
    <property type="protein sequence ID" value="ORE85534.1"/>
    <property type="molecule type" value="Genomic_DNA"/>
</dbReference>
<dbReference type="InterPro" id="IPR009057">
    <property type="entry name" value="Homeodomain-like_sf"/>
</dbReference>
<dbReference type="OrthoDB" id="9804019at2"/>
<organism evidence="7 8">
    <name type="scientific">Oceanococcus atlanticus</name>
    <dbReference type="NCBI Taxonomy" id="1317117"/>
    <lineage>
        <taxon>Bacteria</taxon>
        <taxon>Pseudomonadati</taxon>
        <taxon>Pseudomonadota</taxon>
        <taxon>Gammaproteobacteria</taxon>
        <taxon>Chromatiales</taxon>
        <taxon>Oceanococcaceae</taxon>
        <taxon>Oceanococcus</taxon>
    </lineage>
</organism>
<dbReference type="Gene3D" id="1.10.10.60">
    <property type="entry name" value="Homeodomain-like"/>
    <property type="match status" value="1"/>
</dbReference>
<dbReference type="Pfam" id="PF08448">
    <property type="entry name" value="PAS_4"/>
    <property type="match status" value="1"/>
</dbReference>
<dbReference type="Pfam" id="PF25601">
    <property type="entry name" value="AAA_lid_14"/>
    <property type="match status" value="1"/>
</dbReference>
<keyword evidence="3" id="KW-0805">Transcription regulation</keyword>
<keyword evidence="1" id="KW-0547">Nucleotide-binding</keyword>
<dbReference type="GO" id="GO:0005524">
    <property type="term" value="F:ATP binding"/>
    <property type="evidence" value="ECO:0007669"/>
    <property type="project" value="UniProtKB-KW"/>
</dbReference>
<evidence type="ECO:0000256" key="1">
    <source>
        <dbReference type="ARBA" id="ARBA00022741"/>
    </source>
</evidence>
<evidence type="ECO:0000256" key="3">
    <source>
        <dbReference type="ARBA" id="ARBA00023015"/>
    </source>
</evidence>
<evidence type="ECO:0000313" key="8">
    <source>
        <dbReference type="Proteomes" id="UP000192342"/>
    </source>
</evidence>
<protein>
    <submittedName>
        <fullName evidence="7">Putative PAS/PAC sensor protein</fullName>
    </submittedName>
</protein>
<dbReference type="PANTHER" id="PTHR32071">
    <property type="entry name" value="TRANSCRIPTIONAL REGULATORY PROTEIN"/>
    <property type="match status" value="1"/>
</dbReference>
<reference evidence="7 8" key="1">
    <citation type="submission" date="2013-04" db="EMBL/GenBank/DDBJ databases">
        <title>Oceanococcus atlanticus 22II-S10r2 Genome Sequencing.</title>
        <authorList>
            <person name="Lai Q."/>
            <person name="Li G."/>
            <person name="Shao Z."/>
        </authorList>
    </citation>
    <scope>NUCLEOTIDE SEQUENCE [LARGE SCALE GENOMIC DNA]</scope>
    <source>
        <strain evidence="7 8">22II-S10r2</strain>
    </source>
</reference>
<evidence type="ECO:0000259" key="6">
    <source>
        <dbReference type="PROSITE" id="PS50045"/>
    </source>
</evidence>
<evidence type="ECO:0000256" key="5">
    <source>
        <dbReference type="ARBA" id="ARBA00023163"/>
    </source>
</evidence>
<dbReference type="RefSeq" id="WP_146680388.1">
    <property type="nucleotide sequence ID" value="NZ_AQQV01000004.1"/>
</dbReference>
<dbReference type="Proteomes" id="UP000192342">
    <property type="component" value="Unassembled WGS sequence"/>
</dbReference>
<evidence type="ECO:0000313" key="7">
    <source>
        <dbReference type="EMBL" id="ORE85534.1"/>
    </source>
</evidence>
<keyword evidence="4" id="KW-0238">DNA-binding</keyword>
<dbReference type="GO" id="GO:0043565">
    <property type="term" value="F:sequence-specific DNA binding"/>
    <property type="evidence" value="ECO:0007669"/>
    <property type="project" value="InterPro"/>
</dbReference>
<keyword evidence="5" id="KW-0804">Transcription</keyword>
<keyword evidence="8" id="KW-1185">Reference proteome</keyword>
<dbReference type="InterPro" id="IPR025943">
    <property type="entry name" value="Sigma_54_int_dom_ATP-bd_2"/>
</dbReference>
<evidence type="ECO:0000256" key="4">
    <source>
        <dbReference type="ARBA" id="ARBA00023125"/>
    </source>
</evidence>
<gene>
    <name evidence="7" type="ORF">ATO7_14968</name>
</gene>
<dbReference type="CDD" id="cd00009">
    <property type="entry name" value="AAA"/>
    <property type="match status" value="1"/>
</dbReference>
<dbReference type="Pfam" id="PF00158">
    <property type="entry name" value="Sigma54_activat"/>
    <property type="match status" value="1"/>
</dbReference>
<dbReference type="FunFam" id="3.40.50.300:FF:000006">
    <property type="entry name" value="DNA-binding transcriptional regulator NtrC"/>
    <property type="match status" value="1"/>
</dbReference>
<dbReference type="InterPro" id="IPR002197">
    <property type="entry name" value="HTH_Fis"/>
</dbReference>
<dbReference type="InterPro" id="IPR027417">
    <property type="entry name" value="P-loop_NTPase"/>
</dbReference>
<evidence type="ECO:0000256" key="2">
    <source>
        <dbReference type="ARBA" id="ARBA00022840"/>
    </source>
</evidence>